<reference evidence="4" key="1">
    <citation type="journal article" date="2020" name="Stud. Mycol.">
        <title>101 Dothideomycetes genomes: a test case for predicting lifestyles and emergence of pathogens.</title>
        <authorList>
            <person name="Haridas S."/>
            <person name="Albert R."/>
            <person name="Binder M."/>
            <person name="Bloem J."/>
            <person name="Labutti K."/>
            <person name="Salamov A."/>
            <person name="Andreopoulos B."/>
            <person name="Baker S."/>
            <person name="Barry K."/>
            <person name="Bills G."/>
            <person name="Bluhm B."/>
            <person name="Cannon C."/>
            <person name="Castanera R."/>
            <person name="Culley D."/>
            <person name="Daum C."/>
            <person name="Ezra D."/>
            <person name="Gonzalez J."/>
            <person name="Henrissat B."/>
            <person name="Kuo A."/>
            <person name="Liang C."/>
            <person name="Lipzen A."/>
            <person name="Lutzoni F."/>
            <person name="Magnuson J."/>
            <person name="Mondo S."/>
            <person name="Nolan M."/>
            <person name="Ohm R."/>
            <person name="Pangilinan J."/>
            <person name="Park H.-J."/>
            <person name="Ramirez L."/>
            <person name="Alfaro M."/>
            <person name="Sun H."/>
            <person name="Tritt A."/>
            <person name="Yoshinaga Y."/>
            <person name="Zwiers L.-H."/>
            <person name="Turgeon B."/>
            <person name="Goodwin S."/>
            <person name="Spatafora J."/>
            <person name="Crous P."/>
            <person name="Grigoriev I."/>
        </authorList>
    </citation>
    <scope>NUCLEOTIDE SEQUENCE</scope>
    <source>
        <strain evidence="4">CBS 175.79</strain>
    </source>
</reference>
<keyword evidence="3" id="KW-0560">Oxidoreductase</keyword>
<gene>
    <name evidence="4" type="ORF">BU24DRAFT_463608</name>
</gene>
<name>A0A6A5XPM8_9PLEO</name>
<dbReference type="AlphaFoldDB" id="A0A6A5XPM8"/>
<dbReference type="Pfam" id="PF00106">
    <property type="entry name" value="adh_short"/>
    <property type="match status" value="1"/>
</dbReference>
<dbReference type="SUPFAM" id="SSF51735">
    <property type="entry name" value="NAD(P)-binding Rossmann-fold domains"/>
    <property type="match status" value="1"/>
</dbReference>
<dbReference type="PROSITE" id="PS00061">
    <property type="entry name" value="ADH_SHORT"/>
    <property type="match status" value="1"/>
</dbReference>
<keyword evidence="5" id="KW-1185">Reference proteome</keyword>
<dbReference type="InterPro" id="IPR020904">
    <property type="entry name" value="Sc_DH/Rdtase_CS"/>
</dbReference>
<dbReference type="GO" id="GO:0005737">
    <property type="term" value="C:cytoplasm"/>
    <property type="evidence" value="ECO:0007669"/>
    <property type="project" value="TreeGrafter"/>
</dbReference>
<dbReference type="GO" id="GO:0016491">
    <property type="term" value="F:oxidoreductase activity"/>
    <property type="evidence" value="ECO:0007669"/>
    <property type="project" value="UniProtKB-KW"/>
</dbReference>
<evidence type="ECO:0000256" key="2">
    <source>
        <dbReference type="ARBA" id="ARBA00022857"/>
    </source>
</evidence>
<evidence type="ECO:0000256" key="3">
    <source>
        <dbReference type="ARBA" id="ARBA00023002"/>
    </source>
</evidence>
<dbReference type="InterPro" id="IPR051468">
    <property type="entry name" value="Fungal_SecMetab_SDRs"/>
</dbReference>
<dbReference type="Proteomes" id="UP000799778">
    <property type="component" value="Unassembled WGS sequence"/>
</dbReference>
<evidence type="ECO:0000256" key="1">
    <source>
        <dbReference type="ARBA" id="ARBA00006484"/>
    </source>
</evidence>
<comment type="similarity">
    <text evidence="1">Belongs to the short-chain dehydrogenases/reductases (SDR) family.</text>
</comment>
<evidence type="ECO:0000313" key="4">
    <source>
        <dbReference type="EMBL" id="KAF2014866.1"/>
    </source>
</evidence>
<sequence length="254" mass="26664">MSTTNVLITGVNRGVGLALLQTYLARPNHIVIGSVREVAAAKSKGLEDIPVASGSKLILIKIELASFIDPAQAINELEKQGIMKLDIVIANAAVSVKAVLPAAEGDAEEFANILAINTVGPVALFAATKPLLDRAEKPKWVSVSSSVASLANHEASFAYLGGRPMGFGYGASKAALNHLTLNIHSENPNLTAIALDPGFLDTDMGNAGAKAFGMEKPPHHVGDNVKAIVKLVDAATRETHSGKFLNFEGQEVPW</sequence>
<proteinExistence type="inferred from homology"/>
<organism evidence="4 5">
    <name type="scientific">Aaosphaeria arxii CBS 175.79</name>
    <dbReference type="NCBI Taxonomy" id="1450172"/>
    <lineage>
        <taxon>Eukaryota</taxon>
        <taxon>Fungi</taxon>
        <taxon>Dikarya</taxon>
        <taxon>Ascomycota</taxon>
        <taxon>Pezizomycotina</taxon>
        <taxon>Dothideomycetes</taxon>
        <taxon>Pleosporomycetidae</taxon>
        <taxon>Pleosporales</taxon>
        <taxon>Pleosporales incertae sedis</taxon>
        <taxon>Aaosphaeria</taxon>
    </lineage>
</organism>
<protein>
    <submittedName>
        <fullName evidence="4">NAD(P)-binding protein</fullName>
    </submittedName>
</protein>
<dbReference type="InterPro" id="IPR036291">
    <property type="entry name" value="NAD(P)-bd_dom_sf"/>
</dbReference>
<dbReference type="GeneID" id="54289538"/>
<dbReference type="Gene3D" id="3.40.50.720">
    <property type="entry name" value="NAD(P)-binding Rossmann-like Domain"/>
    <property type="match status" value="1"/>
</dbReference>
<dbReference type="PANTHER" id="PTHR43544">
    <property type="entry name" value="SHORT-CHAIN DEHYDROGENASE/REDUCTASE"/>
    <property type="match status" value="1"/>
</dbReference>
<dbReference type="RefSeq" id="XP_033383205.1">
    <property type="nucleotide sequence ID" value="XM_033532141.1"/>
</dbReference>
<dbReference type="InterPro" id="IPR002347">
    <property type="entry name" value="SDR_fam"/>
</dbReference>
<evidence type="ECO:0000313" key="5">
    <source>
        <dbReference type="Proteomes" id="UP000799778"/>
    </source>
</evidence>
<dbReference type="PRINTS" id="PR00081">
    <property type="entry name" value="GDHRDH"/>
</dbReference>
<accession>A0A6A5XPM8</accession>
<dbReference type="PANTHER" id="PTHR43544:SF7">
    <property type="entry name" value="NADB-LER2"/>
    <property type="match status" value="1"/>
</dbReference>
<keyword evidence="2" id="KW-0521">NADP</keyword>
<dbReference type="OrthoDB" id="9876299at2759"/>
<dbReference type="EMBL" id="ML978070">
    <property type="protein sequence ID" value="KAF2014866.1"/>
    <property type="molecule type" value="Genomic_DNA"/>
</dbReference>